<keyword evidence="1" id="KW-0472">Membrane</keyword>
<dbReference type="EMBL" id="JAUFQH010000022">
    <property type="protein sequence ID" value="MDN3621364.1"/>
    <property type="molecule type" value="Genomic_DNA"/>
</dbReference>
<evidence type="ECO:0000313" key="3">
    <source>
        <dbReference type="Proteomes" id="UP001228636"/>
    </source>
</evidence>
<comment type="caution">
    <text evidence="2">The sequence shown here is derived from an EMBL/GenBank/DDBJ whole genome shotgun (WGS) entry which is preliminary data.</text>
</comment>
<proteinExistence type="predicted"/>
<feature type="transmembrane region" description="Helical" evidence="1">
    <location>
        <begin position="12"/>
        <end position="32"/>
    </location>
</feature>
<reference evidence="2 3" key="1">
    <citation type="journal article" date="2014" name="Int. J. Syst. Evol. Microbiol.">
        <title>Complete genome sequence of Corynebacterium casei LMG S-19264T (=DSM 44701T), isolated from a smear-ripened cheese.</title>
        <authorList>
            <consortium name="US DOE Joint Genome Institute (JGI-PGF)"/>
            <person name="Walter F."/>
            <person name="Albersmeier A."/>
            <person name="Kalinowski J."/>
            <person name="Ruckert C."/>
        </authorList>
    </citation>
    <scope>NUCLEOTIDE SEQUENCE [LARGE SCALE GENOMIC DNA]</scope>
    <source>
        <strain evidence="2 3">CECT 8670</strain>
    </source>
</reference>
<gene>
    <name evidence="2" type="ORF">QWY81_17990</name>
</gene>
<dbReference type="AlphaFoldDB" id="A0AAJ1QZR8"/>
<sequence>MNFLEITLSNRTMLILGALSGIAIIFITFLIAKRYNKKTNAIK</sequence>
<protein>
    <submittedName>
        <fullName evidence="2">Uncharacterized protein</fullName>
    </submittedName>
</protein>
<name>A0AAJ1QZR8_9FLAO</name>
<organism evidence="2 3">
    <name type="scientific">Polaribacter sejongensis</name>
    <dbReference type="NCBI Taxonomy" id="985043"/>
    <lineage>
        <taxon>Bacteria</taxon>
        <taxon>Pseudomonadati</taxon>
        <taxon>Bacteroidota</taxon>
        <taxon>Flavobacteriia</taxon>
        <taxon>Flavobacteriales</taxon>
        <taxon>Flavobacteriaceae</taxon>
    </lineage>
</organism>
<accession>A0AAJ1QZR8</accession>
<dbReference type="RefSeq" id="WP_261972844.1">
    <property type="nucleotide sequence ID" value="NZ_CP103460.1"/>
</dbReference>
<evidence type="ECO:0000256" key="1">
    <source>
        <dbReference type="SAM" id="Phobius"/>
    </source>
</evidence>
<evidence type="ECO:0000313" key="2">
    <source>
        <dbReference type="EMBL" id="MDN3621364.1"/>
    </source>
</evidence>
<dbReference type="Proteomes" id="UP001228636">
    <property type="component" value="Unassembled WGS sequence"/>
</dbReference>
<keyword evidence="1" id="KW-0812">Transmembrane</keyword>
<keyword evidence="1" id="KW-1133">Transmembrane helix</keyword>